<organism evidence="1 2">
    <name type="scientific">Microbacterium invictum</name>
    <dbReference type="NCBI Taxonomy" id="515415"/>
    <lineage>
        <taxon>Bacteria</taxon>
        <taxon>Bacillati</taxon>
        <taxon>Actinomycetota</taxon>
        <taxon>Actinomycetes</taxon>
        <taxon>Micrococcales</taxon>
        <taxon>Microbacteriaceae</taxon>
        <taxon>Microbacterium</taxon>
    </lineage>
</organism>
<evidence type="ECO:0000313" key="2">
    <source>
        <dbReference type="Proteomes" id="UP001324533"/>
    </source>
</evidence>
<keyword evidence="2" id="KW-1185">Reference proteome</keyword>
<evidence type="ECO:0000313" key="1">
    <source>
        <dbReference type="EMBL" id="WQB71461.1"/>
    </source>
</evidence>
<dbReference type="EMBL" id="CP139779">
    <property type="protein sequence ID" value="WQB71461.1"/>
    <property type="molecule type" value="Genomic_DNA"/>
</dbReference>
<protein>
    <submittedName>
        <fullName evidence="1">Uncharacterized protein</fullName>
    </submittedName>
</protein>
<dbReference type="Proteomes" id="UP001324533">
    <property type="component" value="Chromosome"/>
</dbReference>
<accession>A0ABZ0VFN3</accession>
<sequence>MEVVHVVSLVVNLPIAKPDALAVIALVSDGEVLDAGSADPRVWVSPRSWAMVDLPRFAEPPPFAVDVCSHEPAAAREDARRLAVALERVGWRIEPFGDPPAE</sequence>
<reference evidence="1 2" key="1">
    <citation type="submission" date="2023-06" db="EMBL/GenBank/DDBJ databases">
        <title>Rock-solubilizing bacteria, Microbacterium invictum, promotes re-establishment of vegetation in rocky wasteland by accelerating rock bio-weathering and reshaping soil bacterial community.</title>
        <authorList>
            <person name="Liu C."/>
        </authorList>
    </citation>
    <scope>NUCLEOTIDE SEQUENCE [LARGE SCALE GENOMIC DNA]</scope>
    <source>
        <strain evidence="1 2">X-18</strain>
    </source>
</reference>
<gene>
    <name evidence="1" type="ORF">T9R20_05725</name>
</gene>
<proteinExistence type="predicted"/>
<name>A0ABZ0VFN3_9MICO</name>